<dbReference type="Gene3D" id="1.20.1280.290">
    <property type="match status" value="1"/>
</dbReference>
<feature type="transmembrane region" description="Helical" evidence="9">
    <location>
        <begin position="80"/>
        <end position="99"/>
    </location>
</feature>
<dbReference type="AlphaFoldDB" id="A0A6J2TXN6"/>
<dbReference type="PANTHER" id="PTHR10791:SF5">
    <property type="entry name" value="SUGAR TRANSPORTER SWEET"/>
    <property type="match status" value="1"/>
</dbReference>
<organism evidence="10 11">
    <name type="scientific">Drosophila lebanonensis</name>
    <name type="common">Fruit fly</name>
    <name type="synonym">Scaptodrosophila lebanonensis</name>
    <dbReference type="NCBI Taxonomy" id="7225"/>
    <lineage>
        <taxon>Eukaryota</taxon>
        <taxon>Metazoa</taxon>
        <taxon>Ecdysozoa</taxon>
        <taxon>Arthropoda</taxon>
        <taxon>Hexapoda</taxon>
        <taxon>Insecta</taxon>
        <taxon>Pterygota</taxon>
        <taxon>Neoptera</taxon>
        <taxon>Endopterygota</taxon>
        <taxon>Diptera</taxon>
        <taxon>Brachycera</taxon>
        <taxon>Muscomorpha</taxon>
        <taxon>Ephydroidea</taxon>
        <taxon>Drosophilidae</taxon>
        <taxon>Scaptodrosophila</taxon>
    </lineage>
</organism>
<dbReference type="GO" id="GO:0005886">
    <property type="term" value="C:plasma membrane"/>
    <property type="evidence" value="ECO:0007669"/>
    <property type="project" value="UniProtKB-SubCell"/>
</dbReference>
<dbReference type="GO" id="GO:0051119">
    <property type="term" value="F:sugar transmembrane transporter activity"/>
    <property type="evidence" value="ECO:0007669"/>
    <property type="project" value="InterPro"/>
</dbReference>
<dbReference type="Proteomes" id="UP000504634">
    <property type="component" value="Unplaced"/>
</dbReference>
<evidence type="ECO:0000256" key="8">
    <source>
        <dbReference type="ARBA" id="ARBA00023136"/>
    </source>
</evidence>
<dbReference type="Pfam" id="PF03083">
    <property type="entry name" value="MtN3_slv"/>
    <property type="match status" value="2"/>
</dbReference>
<feature type="transmembrane region" description="Helical" evidence="9">
    <location>
        <begin position="18"/>
        <end position="38"/>
    </location>
</feature>
<gene>
    <name evidence="11" type="primary">LOC115627912</name>
</gene>
<reference evidence="11" key="1">
    <citation type="submission" date="2025-08" db="UniProtKB">
        <authorList>
            <consortium name="RefSeq"/>
        </authorList>
    </citation>
    <scope>IDENTIFICATION</scope>
    <source>
        <strain evidence="11">11010-0011.00</strain>
        <tissue evidence="11">Whole body</tissue>
    </source>
</reference>
<evidence type="ECO:0000256" key="3">
    <source>
        <dbReference type="ARBA" id="ARBA00022448"/>
    </source>
</evidence>
<dbReference type="PANTHER" id="PTHR10791">
    <property type="entry name" value="RAG1-ACTIVATING PROTEIN 1"/>
    <property type="match status" value="1"/>
</dbReference>
<keyword evidence="10" id="KW-1185">Reference proteome</keyword>
<dbReference type="GO" id="GO:0012505">
    <property type="term" value="C:endomembrane system"/>
    <property type="evidence" value="ECO:0007669"/>
    <property type="project" value="UniProtKB-SubCell"/>
</dbReference>
<keyword evidence="5 9" id="KW-0812">Transmembrane</keyword>
<dbReference type="GeneID" id="115627912"/>
<protein>
    <recommendedName>
        <fullName evidence="9">Sugar transporter SWEET</fullName>
    </recommendedName>
</protein>
<comment type="subcellular location">
    <subcellularLocation>
        <location evidence="9">Cell membrane</location>
        <topology evidence="9">Multi-pass membrane protein</topology>
    </subcellularLocation>
    <subcellularLocation>
        <location evidence="1">Endomembrane system</location>
        <topology evidence="1">Multi-pass membrane protein</topology>
    </subcellularLocation>
</comment>
<comment type="similarity">
    <text evidence="2 9">Belongs to the SWEET sugar transporter family.</text>
</comment>
<proteinExistence type="inferred from homology"/>
<accession>A0A6J2TXN6</accession>
<keyword evidence="8 9" id="KW-0472">Membrane</keyword>
<keyword evidence="7 9" id="KW-1133">Transmembrane helix</keyword>
<evidence type="ECO:0000313" key="11">
    <source>
        <dbReference type="RefSeq" id="XP_030379667.1"/>
    </source>
</evidence>
<dbReference type="OrthoDB" id="409725at2759"/>
<feature type="transmembrane region" description="Helical" evidence="9">
    <location>
        <begin position="111"/>
        <end position="127"/>
    </location>
</feature>
<evidence type="ECO:0000256" key="9">
    <source>
        <dbReference type="RuleBase" id="RU910715"/>
    </source>
</evidence>
<feature type="transmembrane region" description="Helical" evidence="9">
    <location>
        <begin position="192"/>
        <end position="213"/>
    </location>
</feature>
<evidence type="ECO:0000256" key="6">
    <source>
        <dbReference type="ARBA" id="ARBA00022737"/>
    </source>
</evidence>
<name>A0A6J2TXN6_DROLE</name>
<evidence type="ECO:0000313" key="10">
    <source>
        <dbReference type="Proteomes" id="UP000504634"/>
    </source>
</evidence>
<keyword evidence="3 9" id="KW-0813">Transport</keyword>
<feature type="transmembrane region" description="Helical" evidence="9">
    <location>
        <begin position="50"/>
        <end position="68"/>
    </location>
</feature>
<keyword evidence="6" id="KW-0677">Repeat</keyword>
<dbReference type="InterPro" id="IPR004316">
    <property type="entry name" value="SWEET_rpt"/>
</dbReference>
<evidence type="ECO:0000256" key="4">
    <source>
        <dbReference type="ARBA" id="ARBA00022597"/>
    </source>
</evidence>
<feature type="transmembrane region" description="Helical" evidence="9">
    <location>
        <begin position="166"/>
        <end position="186"/>
    </location>
</feature>
<evidence type="ECO:0000256" key="7">
    <source>
        <dbReference type="ARBA" id="ARBA00022989"/>
    </source>
</evidence>
<comment type="function">
    <text evidence="9">Mediates sugar transport across membranes.</text>
</comment>
<feature type="transmembrane region" description="Helical" evidence="9">
    <location>
        <begin position="133"/>
        <end position="154"/>
    </location>
</feature>
<dbReference type="RefSeq" id="XP_030379667.1">
    <property type="nucleotide sequence ID" value="XM_030523807.1"/>
</dbReference>
<dbReference type="InterPro" id="IPR047664">
    <property type="entry name" value="SWEET"/>
</dbReference>
<sequence>MWHLLGQLSDFLAPHSDLLKHIAVILTCIQLAAGLRAVYEVKINQSSDIYEPEGFLGALILTALGLRMATLNGDVTMVRINSTGLVLNVTFMALFYWYASPAKKMLIRRKLYIVAFLIAAFVGYSLFEDPEAIRFRLTIIMTTTLLTVVLLPLLKIGEDWERQNVRFSNLLCGTLVTVAWTLYSLAIRNLSLIYQNLLLLILDLLEILLFFVYRRRNMFPASASASVSASASSTDVVAVRSVSTNVSLAICARCRSSTH</sequence>
<evidence type="ECO:0000256" key="5">
    <source>
        <dbReference type="ARBA" id="ARBA00022692"/>
    </source>
</evidence>
<keyword evidence="4 9" id="KW-0762">Sugar transport</keyword>
<evidence type="ECO:0000256" key="1">
    <source>
        <dbReference type="ARBA" id="ARBA00004127"/>
    </source>
</evidence>
<evidence type="ECO:0000256" key="2">
    <source>
        <dbReference type="ARBA" id="ARBA00007809"/>
    </source>
</evidence>